<dbReference type="HAMAP" id="MF_01364_A">
    <property type="entry name" value="Ribosomal_uS14_2_A"/>
    <property type="match status" value="1"/>
</dbReference>
<keyword evidence="4 7" id="KW-0694">RNA-binding</keyword>
<keyword evidence="1 7" id="KW-0479">Metal-binding</keyword>
<dbReference type="GeneID" id="65883010"/>
<dbReference type="EMBL" id="CP009149">
    <property type="protein sequence ID" value="AIJ06227.1"/>
    <property type="molecule type" value="Genomic_DNA"/>
</dbReference>
<dbReference type="KEGG" id="mjh:JH146_1385"/>
<dbReference type="InterPro" id="IPR001209">
    <property type="entry name" value="Ribosomal_uS14"/>
</dbReference>
<feature type="binding site" evidence="7">
    <location>
        <position position="17"/>
    </location>
    <ligand>
        <name>Zn(2+)</name>
        <dbReference type="ChEBI" id="CHEBI:29105"/>
    </ligand>
</feature>
<dbReference type="AlphaFoldDB" id="A0A076LH55"/>
<feature type="binding site" evidence="7">
    <location>
        <position position="20"/>
    </location>
    <ligand>
        <name>Zn(2+)</name>
        <dbReference type="ChEBI" id="CHEBI:29105"/>
    </ligand>
</feature>
<keyword evidence="2 7" id="KW-0699">rRNA-binding</keyword>
<dbReference type="InterPro" id="IPR039744">
    <property type="entry name" value="RIbosomal_uS14_euk_arc"/>
</dbReference>
<gene>
    <name evidence="7" type="primary">rps14</name>
    <name evidence="8" type="ORF">JH146_1385</name>
</gene>
<dbReference type="HOGENOM" id="CLU_177289_2_2_2"/>
<dbReference type="PANTHER" id="PTHR12010">
    <property type="entry name" value="40S RIBOSOMAL PROTEIN S29"/>
    <property type="match status" value="1"/>
</dbReference>
<comment type="subunit">
    <text evidence="7">Part of the 30S ribosomal subunit.</text>
</comment>
<comment type="cofactor">
    <cofactor evidence="7">
        <name>Zn(2+)</name>
        <dbReference type="ChEBI" id="CHEBI:29105"/>
    </cofactor>
    <text evidence="7">Binds 1 zinc ion per subunit.</text>
</comment>
<keyword evidence="5 7" id="KW-0689">Ribosomal protein</keyword>
<dbReference type="GO" id="GO:0003735">
    <property type="term" value="F:structural constituent of ribosome"/>
    <property type="evidence" value="ECO:0007669"/>
    <property type="project" value="InterPro"/>
</dbReference>
<evidence type="ECO:0000256" key="3">
    <source>
        <dbReference type="ARBA" id="ARBA00022833"/>
    </source>
</evidence>
<keyword evidence="6 7" id="KW-0687">Ribonucleoprotein</keyword>
<dbReference type="InterPro" id="IPR018271">
    <property type="entry name" value="Ribosomal_uS14_CS"/>
</dbReference>
<dbReference type="RefSeq" id="WP_010869970.1">
    <property type="nucleotide sequence ID" value="NZ_CP009149.1"/>
</dbReference>
<dbReference type="Pfam" id="PF00253">
    <property type="entry name" value="Ribosomal_S14"/>
    <property type="match status" value="1"/>
</dbReference>
<dbReference type="FunFam" id="4.10.830.10:FF:000002">
    <property type="entry name" value="40S ribosomal protein S29"/>
    <property type="match status" value="1"/>
</dbReference>
<evidence type="ECO:0000256" key="1">
    <source>
        <dbReference type="ARBA" id="ARBA00022723"/>
    </source>
</evidence>
<name>A0A076LH55_9EURY</name>
<evidence type="ECO:0000313" key="8">
    <source>
        <dbReference type="EMBL" id="AIJ06227.1"/>
    </source>
</evidence>
<evidence type="ECO:0000313" key="9">
    <source>
        <dbReference type="Proteomes" id="UP000028781"/>
    </source>
</evidence>
<dbReference type="SMR" id="A0A076LH55"/>
<keyword evidence="3 7" id="KW-0862">Zinc</keyword>
<dbReference type="GO" id="GO:0022627">
    <property type="term" value="C:cytosolic small ribosomal subunit"/>
    <property type="evidence" value="ECO:0007669"/>
    <property type="project" value="TreeGrafter"/>
</dbReference>
<evidence type="ECO:0000256" key="5">
    <source>
        <dbReference type="ARBA" id="ARBA00022980"/>
    </source>
</evidence>
<proteinExistence type="inferred from homology"/>
<reference evidence="8 9" key="1">
    <citation type="journal article" date="2015" name="Int. J. Syst. Evol. Microbiol.">
        <title>M ethanocaldococcus bathoardescens sp. nov., a hyperthermophilic methanogen isolated from a volcanically active deep-sea hydrothermal vent.</title>
        <authorList>
            <person name="Stewart L.C."/>
            <person name="Jung J.H."/>
            <person name="Kim Y.T."/>
            <person name="Kwon S.W."/>
            <person name="Park C.S."/>
            <person name="Holden J.F."/>
        </authorList>
    </citation>
    <scope>NUCLEOTIDE SEQUENCE [LARGE SCALE GENOMIC DNA]</scope>
    <source>
        <strain evidence="8 9">JH146</strain>
    </source>
</reference>
<comment type="similarity">
    <text evidence="7">Belongs to the universal ribosomal protein uS14 family. Zinc-binding uS14 subfamily.</text>
</comment>
<dbReference type="GO" id="GO:0019843">
    <property type="term" value="F:rRNA binding"/>
    <property type="evidence" value="ECO:0007669"/>
    <property type="project" value="UniProtKB-UniRule"/>
</dbReference>
<comment type="function">
    <text evidence="7">Binds 16S rRNA, required for the assembly of 30S particles.</text>
</comment>
<protein>
    <recommendedName>
        <fullName evidence="7">Small ribosomal subunit protein uS14</fullName>
    </recommendedName>
</protein>
<dbReference type="NCBIfam" id="NF004424">
    <property type="entry name" value="PRK05766.1"/>
    <property type="match status" value="1"/>
</dbReference>
<dbReference type="GO" id="GO:0008270">
    <property type="term" value="F:zinc ion binding"/>
    <property type="evidence" value="ECO:0007669"/>
    <property type="project" value="UniProtKB-UniRule"/>
</dbReference>
<evidence type="ECO:0000256" key="4">
    <source>
        <dbReference type="ARBA" id="ARBA00022884"/>
    </source>
</evidence>
<dbReference type="STRING" id="1301915.JH146_1385"/>
<dbReference type="GO" id="GO:0002181">
    <property type="term" value="P:cytoplasmic translation"/>
    <property type="evidence" value="ECO:0007669"/>
    <property type="project" value="TreeGrafter"/>
</dbReference>
<dbReference type="InterPro" id="IPR043140">
    <property type="entry name" value="Ribosomal_uS14_sf"/>
</dbReference>
<feature type="binding site" evidence="7">
    <location>
        <position position="36"/>
    </location>
    <ligand>
        <name>Zn(2+)</name>
        <dbReference type="ChEBI" id="CHEBI:29105"/>
    </ligand>
</feature>
<evidence type="ECO:0000256" key="6">
    <source>
        <dbReference type="ARBA" id="ARBA00023274"/>
    </source>
</evidence>
<dbReference type="Gene3D" id="4.10.830.10">
    <property type="entry name" value="30s Ribosomal Protein S14, Chain N"/>
    <property type="match status" value="1"/>
</dbReference>
<dbReference type="PROSITE" id="PS00527">
    <property type="entry name" value="RIBOSOMAL_S14"/>
    <property type="match status" value="1"/>
</dbReference>
<keyword evidence="9" id="KW-1185">Reference proteome</keyword>
<sequence length="53" mass="6192">MAKKPWKKKYGYGIRPCQRCGHVGPGLIRKYGLNLCRQCFREIAHKLGFKKLD</sequence>
<dbReference type="OrthoDB" id="5615at2157"/>
<accession>A0A076LH55</accession>
<dbReference type="Proteomes" id="UP000028781">
    <property type="component" value="Chromosome"/>
</dbReference>
<feature type="binding site" evidence="7">
    <location>
        <position position="39"/>
    </location>
    <ligand>
        <name>Zn(2+)</name>
        <dbReference type="ChEBI" id="CHEBI:29105"/>
    </ligand>
</feature>
<organism evidence="8 9">
    <name type="scientific">Methanocaldococcus bathoardescens</name>
    <dbReference type="NCBI Taxonomy" id="1301915"/>
    <lineage>
        <taxon>Archaea</taxon>
        <taxon>Methanobacteriati</taxon>
        <taxon>Methanobacteriota</taxon>
        <taxon>Methanomada group</taxon>
        <taxon>Methanococci</taxon>
        <taxon>Methanococcales</taxon>
        <taxon>Methanocaldococcaceae</taxon>
        <taxon>Methanocaldococcus</taxon>
    </lineage>
</organism>
<evidence type="ECO:0000256" key="2">
    <source>
        <dbReference type="ARBA" id="ARBA00022730"/>
    </source>
</evidence>
<dbReference type="InterPro" id="IPR023676">
    <property type="entry name" value="Ribosomal_uS14_arc"/>
</dbReference>
<dbReference type="PANTHER" id="PTHR12010:SF2">
    <property type="entry name" value="40S RIBOSOMAL PROTEIN S29"/>
    <property type="match status" value="1"/>
</dbReference>
<evidence type="ECO:0000256" key="7">
    <source>
        <dbReference type="HAMAP-Rule" id="MF_01364"/>
    </source>
</evidence>